<feature type="transmembrane region" description="Helical" evidence="1">
    <location>
        <begin position="40"/>
        <end position="58"/>
    </location>
</feature>
<evidence type="ECO:0000313" key="3">
    <source>
        <dbReference type="Proteomes" id="UP000035645"/>
    </source>
</evidence>
<reference evidence="2 3" key="1">
    <citation type="submission" date="2013-10" db="EMBL/GenBank/DDBJ databases">
        <authorList>
            <person name="Manrique M."/>
        </authorList>
    </citation>
    <scope>NUCLEOTIDE SEQUENCE [LARGE SCALE GENOMIC DNA]</scope>
    <source>
        <strain evidence="2 3">IM386</strain>
    </source>
</reference>
<dbReference type="AlphaFoldDB" id="A0AAV2W3V6"/>
<name>A0AAV2W3V6_9BIFI</name>
<dbReference type="RefSeq" id="WP_014698102.1">
    <property type="nucleotide sequence ID" value="NZ_CBUQ010000008.1"/>
</dbReference>
<proteinExistence type="predicted"/>
<protein>
    <submittedName>
        <fullName evidence="2">Uncharacterized protein</fullName>
    </submittedName>
</protein>
<keyword evidence="1" id="KW-0472">Membrane</keyword>
<reference evidence="2 3" key="2">
    <citation type="submission" date="2015-01" db="EMBL/GenBank/DDBJ databases">
        <title>Genome sequence of a Bifidobacterium animalis strain.</title>
        <authorList>
            <person name="Bogovic-Matijasic B."/>
            <person name="Hacin B."/>
            <person name="Citar M."/>
            <person name="Svigelj K."/>
            <person name="Stempelj M."/>
            <person name="Rogelj I."/>
        </authorList>
    </citation>
    <scope>NUCLEOTIDE SEQUENCE [LARGE SCALE GENOMIC DNA]</scope>
    <source>
        <strain evidence="2 3">IM386</strain>
    </source>
</reference>
<gene>
    <name evidence="2" type="ORF">BANIM336_01549</name>
</gene>
<dbReference type="Proteomes" id="UP000035645">
    <property type="component" value="Unassembled WGS sequence"/>
</dbReference>
<keyword evidence="1" id="KW-0812">Transmembrane</keyword>
<feature type="transmembrane region" description="Helical" evidence="1">
    <location>
        <begin position="63"/>
        <end position="82"/>
    </location>
</feature>
<comment type="caution">
    <text evidence="2">The sequence shown here is derived from an EMBL/GenBank/DDBJ whole genome shotgun (WGS) entry which is preliminary data.</text>
</comment>
<evidence type="ECO:0000256" key="1">
    <source>
        <dbReference type="SAM" id="Phobius"/>
    </source>
</evidence>
<keyword evidence="1" id="KW-1133">Transmembrane helix</keyword>
<dbReference type="EMBL" id="CBUQ010000008">
    <property type="protein sequence ID" value="CDI68197.1"/>
    <property type="molecule type" value="Genomic_DNA"/>
</dbReference>
<evidence type="ECO:0000313" key="2">
    <source>
        <dbReference type="EMBL" id="CDI68197.1"/>
    </source>
</evidence>
<sequence>MTNHPHDDDEHPHSTVRGYFRAMIRANSAKPEGGGINNHWLSLAMSVMFSIGQFTLAFRYRDWLMAGVSMFLMMWFFVFYEIALYEVRSSWPKRPNRSRGRTAIAMLFVVLAVALKYVARLRVTRCPLGRANRPVAECRMRGICRLPTIEVLGACPLSMNINGRCWYGRDYEKRYL</sequence>
<accession>A0AAV2W3V6</accession>
<organism evidence="2 3">
    <name type="scientific">Bifidobacterium animalis subsp. animalis IM386</name>
    <dbReference type="NCBI Taxonomy" id="1402194"/>
    <lineage>
        <taxon>Bacteria</taxon>
        <taxon>Bacillati</taxon>
        <taxon>Actinomycetota</taxon>
        <taxon>Actinomycetes</taxon>
        <taxon>Bifidobacteriales</taxon>
        <taxon>Bifidobacteriaceae</taxon>
        <taxon>Bifidobacterium</taxon>
    </lineage>
</organism>
<feature type="transmembrane region" description="Helical" evidence="1">
    <location>
        <begin position="102"/>
        <end position="119"/>
    </location>
</feature>